<name>A0ACC2L7P1_PERAE</name>
<comment type="caution">
    <text evidence="1">The sequence shown here is derived from an EMBL/GenBank/DDBJ whole genome shotgun (WGS) entry which is preliminary data.</text>
</comment>
<dbReference type="EMBL" id="CM056815">
    <property type="protein sequence ID" value="KAJ8629117.1"/>
    <property type="molecule type" value="Genomic_DNA"/>
</dbReference>
<keyword evidence="2" id="KW-1185">Reference proteome</keyword>
<gene>
    <name evidence="1" type="ORF">MRB53_022440</name>
</gene>
<protein>
    <submittedName>
        <fullName evidence="1">Uncharacterized protein</fullName>
    </submittedName>
</protein>
<organism evidence="1 2">
    <name type="scientific">Persea americana</name>
    <name type="common">Avocado</name>
    <dbReference type="NCBI Taxonomy" id="3435"/>
    <lineage>
        <taxon>Eukaryota</taxon>
        <taxon>Viridiplantae</taxon>
        <taxon>Streptophyta</taxon>
        <taxon>Embryophyta</taxon>
        <taxon>Tracheophyta</taxon>
        <taxon>Spermatophyta</taxon>
        <taxon>Magnoliopsida</taxon>
        <taxon>Magnoliidae</taxon>
        <taxon>Laurales</taxon>
        <taxon>Lauraceae</taxon>
        <taxon>Persea</taxon>
    </lineage>
</organism>
<evidence type="ECO:0000313" key="2">
    <source>
        <dbReference type="Proteomes" id="UP001234297"/>
    </source>
</evidence>
<accession>A0ACC2L7P1</accession>
<proteinExistence type="predicted"/>
<sequence>MRSIEGADDGAPGAPVEGNVTEPRSGFHVGNARSRSAARAGTRCRLAVTDDPLLIHQETEENHLSLSDTKSVVTSFGRFR</sequence>
<dbReference type="Proteomes" id="UP001234297">
    <property type="component" value="Chromosome 7"/>
</dbReference>
<reference evidence="1 2" key="1">
    <citation type="journal article" date="2022" name="Hortic Res">
        <title>A haplotype resolved chromosomal level avocado genome allows analysis of novel avocado genes.</title>
        <authorList>
            <person name="Nath O."/>
            <person name="Fletcher S.J."/>
            <person name="Hayward A."/>
            <person name="Shaw L.M."/>
            <person name="Masouleh A.K."/>
            <person name="Furtado A."/>
            <person name="Henry R.J."/>
            <person name="Mitter N."/>
        </authorList>
    </citation>
    <scope>NUCLEOTIDE SEQUENCE [LARGE SCALE GENOMIC DNA]</scope>
    <source>
        <strain evidence="2">cv. Hass</strain>
    </source>
</reference>
<evidence type="ECO:0000313" key="1">
    <source>
        <dbReference type="EMBL" id="KAJ8629117.1"/>
    </source>
</evidence>